<proteinExistence type="predicted"/>
<dbReference type="EMBL" id="DRIG01000091">
    <property type="protein sequence ID" value="HEC79155.1"/>
    <property type="molecule type" value="Genomic_DNA"/>
</dbReference>
<dbReference type="InterPro" id="IPR009057">
    <property type="entry name" value="Homeodomain-like_sf"/>
</dbReference>
<organism evidence="1 2">
    <name type="scientific">candidate division WOR-3 bacterium</name>
    <dbReference type="NCBI Taxonomy" id="2052148"/>
    <lineage>
        <taxon>Bacteria</taxon>
        <taxon>Bacteria division WOR-3</taxon>
    </lineage>
</organism>
<dbReference type="AlphaFoldDB" id="A0A9C9ENF3"/>
<gene>
    <name evidence="1" type="ORF">ENI34_08460</name>
</gene>
<accession>A0A9C9ENF3</accession>
<protein>
    <submittedName>
        <fullName evidence="1">Helix-turn-helix domain-containing protein</fullName>
    </submittedName>
</protein>
<sequence>MTYFIYYLHMKLQHNADGRFWLRVRALKEYLKSGSIEKVAFSYNVHPITLRRWVKRYQKGGEEDLKRKRTYTRHPKRFTPSIEKKIVLLKENKPSLTTVEAQNMLANDGVKASIRGIWGVWKRYNLVGFYRHISNPTAKVKMSTEVEDCLKKAEQALNNGEVKKAARILNALPSCRGKAILTKIPDRLLSLSRQVDKLPLIFGREPLEETVRKARALRHRAEKRRLLYTSVRAGIAELFGALWRVKPDEQLLLIHKLQNRVKRKNKGRSSTDPVMYFNLLFIKAMVFADIGKTKEAISCIRECEIICRRHSLYSNFHHKIASLYSIIGFRKKSRAWLKKGLVCSQKSNKGIFYEYLASNFTGAGQYKLAKRT</sequence>
<comment type="caution">
    <text evidence="1">The sequence shown here is derived from an EMBL/GenBank/DDBJ whole genome shotgun (WGS) entry which is preliminary data.</text>
</comment>
<reference evidence="1" key="1">
    <citation type="journal article" date="2020" name="mSystems">
        <title>Genome- and Community-Level Interaction Insights into Carbon Utilization and Element Cycling Functions of Hydrothermarchaeota in Hydrothermal Sediment.</title>
        <authorList>
            <person name="Zhou Z."/>
            <person name="Liu Y."/>
            <person name="Xu W."/>
            <person name="Pan J."/>
            <person name="Luo Z.H."/>
            <person name="Li M."/>
        </authorList>
    </citation>
    <scope>NUCLEOTIDE SEQUENCE</scope>
    <source>
        <strain evidence="1">HyVt-388</strain>
    </source>
</reference>
<dbReference type="Proteomes" id="UP000885826">
    <property type="component" value="Unassembled WGS sequence"/>
</dbReference>
<evidence type="ECO:0000313" key="2">
    <source>
        <dbReference type="Proteomes" id="UP000885826"/>
    </source>
</evidence>
<evidence type="ECO:0000313" key="1">
    <source>
        <dbReference type="EMBL" id="HEC79155.1"/>
    </source>
</evidence>
<dbReference type="SUPFAM" id="SSF48452">
    <property type="entry name" value="TPR-like"/>
    <property type="match status" value="1"/>
</dbReference>
<name>A0A9C9ENF3_UNCW3</name>
<dbReference type="InterPro" id="IPR011990">
    <property type="entry name" value="TPR-like_helical_dom_sf"/>
</dbReference>
<dbReference type="SUPFAM" id="SSF46689">
    <property type="entry name" value="Homeodomain-like"/>
    <property type="match status" value="1"/>
</dbReference>
<dbReference type="Pfam" id="PF13565">
    <property type="entry name" value="HTH_32"/>
    <property type="match status" value="1"/>
</dbReference>
<feature type="non-terminal residue" evidence="1">
    <location>
        <position position="372"/>
    </location>
</feature>